<dbReference type="InterPro" id="IPR013783">
    <property type="entry name" value="Ig-like_fold"/>
</dbReference>
<dbReference type="Gene3D" id="4.10.830.40">
    <property type="match status" value="3"/>
</dbReference>
<dbReference type="Pfam" id="PF00041">
    <property type="entry name" value="fn3"/>
    <property type="match status" value="1"/>
</dbReference>
<dbReference type="SMART" id="SM00060">
    <property type="entry name" value="FN3"/>
    <property type="match status" value="1"/>
</dbReference>
<dbReference type="EMBL" id="JARBDR010000337">
    <property type="protein sequence ID" value="KAJ8315385.1"/>
    <property type="molecule type" value="Genomic_DNA"/>
</dbReference>
<evidence type="ECO:0000256" key="3">
    <source>
        <dbReference type="SAM" id="MobiDB-lite"/>
    </source>
</evidence>
<protein>
    <submittedName>
        <fullName evidence="6">Uncharacterized protein</fullName>
    </submittedName>
</protein>
<keyword evidence="2" id="KW-0547">Nucleotide-binding</keyword>
<evidence type="ECO:0000313" key="6">
    <source>
        <dbReference type="EMBL" id="KAJ8315385.1"/>
    </source>
</evidence>
<dbReference type="Proteomes" id="UP001217089">
    <property type="component" value="Unassembled WGS sequence"/>
</dbReference>
<dbReference type="InterPro" id="IPR027417">
    <property type="entry name" value="P-loop_NTPase"/>
</dbReference>
<evidence type="ECO:0000259" key="4">
    <source>
        <dbReference type="PROSITE" id="PS50119"/>
    </source>
</evidence>
<dbReference type="Gene3D" id="2.60.40.10">
    <property type="entry name" value="Immunoglobulins"/>
    <property type="match status" value="1"/>
</dbReference>
<proteinExistence type="inferred from homology"/>
<feature type="domain" description="B box-type" evidence="4">
    <location>
        <begin position="381"/>
        <end position="431"/>
    </location>
</feature>
<comment type="similarity">
    <text evidence="2">Belongs to the TRAFAC class TrmE-Era-EngA-EngB-Septin-like GTPase superfamily. Septin GTPase family.</text>
</comment>
<evidence type="ECO:0000313" key="7">
    <source>
        <dbReference type="Proteomes" id="UP001217089"/>
    </source>
</evidence>
<dbReference type="SUPFAM" id="SSF52540">
    <property type="entry name" value="P-loop containing nucleoside triphosphate hydrolases"/>
    <property type="match status" value="2"/>
</dbReference>
<keyword evidence="1" id="KW-0863">Zinc-finger</keyword>
<dbReference type="CDD" id="cd00063">
    <property type="entry name" value="FN3"/>
    <property type="match status" value="1"/>
</dbReference>
<dbReference type="InterPro" id="IPR000315">
    <property type="entry name" value="Znf_B-box"/>
</dbReference>
<dbReference type="PANTHER" id="PTHR32046:SF14">
    <property type="match status" value="1"/>
</dbReference>
<feature type="domain" description="B box-type" evidence="4">
    <location>
        <begin position="29"/>
        <end position="79"/>
    </location>
</feature>
<dbReference type="InterPro" id="IPR030379">
    <property type="entry name" value="G_SEPTIN_dom"/>
</dbReference>
<dbReference type="PANTHER" id="PTHR32046">
    <property type="entry name" value="G DOMAIN-CONTAINING PROTEIN"/>
    <property type="match status" value="1"/>
</dbReference>
<dbReference type="SMART" id="SM00336">
    <property type="entry name" value="BBOX"/>
    <property type="match status" value="7"/>
</dbReference>
<dbReference type="Gene3D" id="3.30.160.60">
    <property type="entry name" value="Classic Zinc Finger"/>
    <property type="match status" value="1"/>
</dbReference>
<keyword evidence="7" id="KW-1185">Reference proteome</keyword>
<accession>A0ABQ9FGK1</accession>
<feature type="compositionally biased region" description="Basic and acidic residues" evidence="3">
    <location>
        <begin position="97"/>
        <end position="107"/>
    </location>
</feature>
<evidence type="ECO:0000256" key="1">
    <source>
        <dbReference type="PROSITE-ProRule" id="PRU00024"/>
    </source>
</evidence>
<sequence>MLMMREIYTFEGKTAQAPDSSYEKDGSRDMTSNCTECSYRGELTKSTRFCEECKEHLCDDCTETHKTRKATKNHTVTDRRGGIGDVLPNVNDTSGIKGDERGPESKNEGSTYTTQPLKSNGVKWQHGCGDTDEWNTFATQPRISNGRNWQHGCGDTDECSNFTTQPRKSSGRDWQLGCGDEYNACMTYTKTDTRLAVIPPDRKQTPNIICDVCDEKGENIPASRFCWECEENLCKVCIEEHKRRKATCKHALSEVRSKSQPGNNLICDVCQEEGKDSVAAMMCGICEEKLCKSCTEKHRKRKATQAHKLTDLSKVKATTQPTKLCDVCLEENENRASVLFCGVCDEHLCQPCVDKHRKRKATASHSLKPANSLSSDNDDNGNAPYCSPCEGLKKTRPAAIFCPDCDQFYCAFCSTQHKISKISNGHDTIQAEQIKEHAKNLECDCCKLILKSNKATKYCQDCESRFCEKCSNQHIAFPNTKNHEVVSCYEMVTKMIAEKGRCEVCQQNNDLNFGESMCKDCKLILCQSCVSFHKMSKSTKLHTLISIDEIAKVTGSRKIEENVEPKPKICDKSPSMPKALDVSTSRITITWQKPALTLGKITNYDIRFKEEGEAKWRMKSTEKEQETETIADLKCDTPYQFKVRAVYADEDGPDSPVSEVIRTNISLAREVIKKSVAVSTQRKPYEPKIYKIPIREKIDCRNNMAKTRKCVFGEKKPGSPEKTIMVIGATGAGKSTLIDGMINYILDVSWEDDFRFTTIDLMEDEKNKDQNRKVLSVCKQISIIKLEFEHAMITKSQTEWITSYTMNLASGSQIYFTLNIIDTPGFGDTRGKERDHQIVDHIRELFNTPGGQGVALLDAVCFVTQAPLARSSATQKYIIDSILSIFGCDITGNIFALITFADGKTPPVLEALKGADVPIVKHFVFNNSALFTQNQNVSESSFSPMFWKMGKESFKTFFKHLNKVEARSLQLTSEVLNERKELETLVKGLRPQLDEGLHKLETLRQESTILRQHQADIANNRNFTYEVDEPCTKRIELQPGIHVTNCLTCNRTCHDNCAFADDRDKIRCSAMKNGYCKICLGGCVWSQHANNPYKYEYYVEKKRGTYEDLKRKYENALGGASKQKSVIQAIKDEFNQLSKKVGKVVERMRTSINRLSEIALKPNPLSDVQYIDLLIEAEKQEMKPGFQGRLTMLTQLRKDAEIVQNLPTGEFKPFGDNILEDIAEVEEKPESFVSKIKENDKDNADNK</sequence>
<dbReference type="Pfam" id="PF00735">
    <property type="entry name" value="Septin"/>
    <property type="match status" value="1"/>
</dbReference>
<keyword evidence="1" id="KW-0479">Metal-binding</keyword>
<dbReference type="Gene3D" id="3.40.50.300">
    <property type="entry name" value="P-loop containing nucleotide triphosphate hydrolases"/>
    <property type="match status" value="1"/>
</dbReference>
<comment type="caution">
    <text evidence="6">The sequence shown here is derived from an EMBL/GenBank/DDBJ whole genome shotgun (WGS) entry which is preliminary data.</text>
</comment>
<dbReference type="PROSITE" id="PS50853">
    <property type="entry name" value="FN3"/>
    <property type="match status" value="1"/>
</dbReference>
<organism evidence="6 7">
    <name type="scientific">Tegillarca granosa</name>
    <name type="common">Malaysian cockle</name>
    <name type="synonym">Anadara granosa</name>
    <dbReference type="NCBI Taxonomy" id="220873"/>
    <lineage>
        <taxon>Eukaryota</taxon>
        <taxon>Metazoa</taxon>
        <taxon>Spiralia</taxon>
        <taxon>Lophotrochozoa</taxon>
        <taxon>Mollusca</taxon>
        <taxon>Bivalvia</taxon>
        <taxon>Autobranchia</taxon>
        <taxon>Pteriomorphia</taxon>
        <taxon>Arcoida</taxon>
        <taxon>Arcoidea</taxon>
        <taxon>Arcidae</taxon>
        <taxon>Tegillarca</taxon>
    </lineage>
</organism>
<feature type="domain" description="B box-type" evidence="4">
    <location>
        <begin position="438"/>
        <end position="488"/>
    </location>
</feature>
<feature type="compositionally biased region" description="Polar residues" evidence="3">
    <location>
        <begin position="108"/>
        <end position="118"/>
    </location>
</feature>
<reference evidence="6 7" key="1">
    <citation type="submission" date="2022-12" db="EMBL/GenBank/DDBJ databases">
        <title>Chromosome-level genome of Tegillarca granosa.</title>
        <authorList>
            <person name="Kim J."/>
        </authorList>
    </citation>
    <scope>NUCLEOTIDE SEQUENCE [LARGE SCALE GENOMIC DNA]</scope>
    <source>
        <strain evidence="6">Teg-2019</strain>
        <tissue evidence="6">Adductor muscle</tissue>
    </source>
</reference>
<keyword evidence="1" id="KW-0862">Zinc</keyword>
<evidence type="ECO:0000259" key="5">
    <source>
        <dbReference type="PROSITE" id="PS50853"/>
    </source>
</evidence>
<feature type="region of interest" description="Disordered" evidence="3">
    <location>
        <begin position="72"/>
        <end position="119"/>
    </location>
</feature>
<gene>
    <name evidence="6" type="ORF">KUTeg_007535</name>
</gene>
<name>A0ABQ9FGK1_TEGGR</name>
<feature type="domain" description="B box-type" evidence="4">
    <location>
        <begin position="320"/>
        <end position="370"/>
    </location>
</feature>
<keyword evidence="2" id="KW-0342">GTP-binding</keyword>
<dbReference type="InterPro" id="IPR036116">
    <property type="entry name" value="FN3_sf"/>
</dbReference>
<feature type="domain" description="B box-type" evidence="4">
    <location>
        <begin position="205"/>
        <end position="255"/>
    </location>
</feature>
<feature type="domain" description="Fibronectin type-III" evidence="5">
    <location>
        <begin position="573"/>
        <end position="666"/>
    </location>
</feature>
<evidence type="ECO:0000256" key="2">
    <source>
        <dbReference type="RuleBase" id="RU004560"/>
    </source>
</evidence>
<dbReference type="CDD" id="cd19757">
    <property type="entry name" value="Bbox1"/>
    <property type="match status" value="5"/>
</dbReference>
<dbReference type="PROSITE" id="PS50119">
    <property type="entry name" value="ZF_BBOX"/>
    <property type="match status" value="6"/>
</dbReference>
<feature type="domain" description="B box-type" evidence="4">
    <location>
        <begin position="262"/>
        <end position="312"/>
    </location>
</feature>
<dbReference type="InterPro" id="IPR003961">
    <property type="entry name" value="FN3_dom"/>
</dbReference>
<dbReference type="SUPFAM" id="SSF49265">
    <property type="entry name" value="Fibronectin type III"/>
    <property type="match status" value="1"/>
</dbReference>